<dbReference type="EMBL" id="MFSP01000189">
    <property type="protein sequence ID" value="OGI61757.1"/>
    <property type="molecule type" value="Genomic_DNA"/>
</dbReference>
<dbReference type="Proteomes" id="UP000179076">
    <property type="component" value="Unassembled WGS sequence"/>
</dbReference>
<dbReference type="AlphaFoldDB" id="A0A1F6UWH2"/>
<reference evidence="1 2" key="1">
    <citation type="journal article" date="2016" name="Nat. Commun.">
        <title>Thousands of microbial genomes shed light on interconnected biogeochemical processes in an aquifer system.</title>
        <authorList>
            <person name="Anantharaman K."/>
            <person name="Brown C.T."/>
            <person name="Hug L.A."/>
            <person name="Sharon I."/>
            <person name="Castelle C.J."/>
            <person name="Probst A.J."/>
            <person name="Thomas B.C."/>
            <person name="Singh A."/>
            <person name="Wilkins M.J."/>
            <person name="Karaoz U."/>
            <person name="Brodie E.L."/>
            <person name="Williams K.H."/>
            <person name="Hubbard S.S."/>
            <person name="Banfield J.F."/>
        </authorList>
    </citation>
    <scope>NUCLEOTIDE SEQUENCE [LARGE SCALE GENOMIC DNA]</scope>
</reference>
<sequence length="71" mass="8115">MNAETKKRVDYVALGHFLPIRVGQRLFGHRDKDIFFLSHVLPVKLGVHGNGLGKILQRRMSFGLVMRESLL</sequence>
<accession>A0A1F6UWH2</accession>
<protein>
    <submittedName>
        <fullName evidence="1">Uncharacterized protein</fullName>
    </submittedName>
</protein>
<name>A0A1F6UWH2_9PROT</name>
<comment type="caution">
    <text evidence="1">The sequence shown here is derived from an EMBL/GenBank/DDBJ whole genome shotgun (WGS) entry which is preliminary data.</text>
</comment>
<proteinExistence type="predicted"/>
<gene>
    <name evidence="1" type="ORF">A2W18_08365</name>
</gene>
<organism evidence="1 2">
    <name type="scientific">Candidatus Muproteobacteria bacterium RBG_16_60_9</name>
    <dbReference type="NCBI Taxonomy" id="1817755"/>
    <lineage>
        <taxon>Bacteria</taxon>
        <taxon>Pseudomonadati</taxon>
        <taxon>Pseudomonadota</taxon>
        <taxon>Candidatus Muproteobacteria</taxon>
    </lineage>
</organism>
<evidence type="ECO:0000313" key="1">
    <source>
        <dbReference type="EMBL" id="OGI61757.1"/>
    </source>
</evidence>
<evidence type="ECO:0000313" key="2">
    <source>
        <dbReference type="Proteomes" id="UP000179076"/>
    </source>
</evidence>